<reference evidence="3 4" key="1">
    <citation type="submission" date="2017-10" db="EMBL/GenBank/DDBJ databases">
        <title>Sequencing the genomes of 1000 actinobacteria strains.</title>
        <authorList>
            <person name="Klenk H.-P."/>
        </authorList>
    </citation>
    <scope>NUCLEOTIDE SEQUENCE [LARGE SCALE GENOMIC DNA]</scope>
    <source>
        <strain evidence="3 4">DSM 21574</strain>
    </source>
</reference>
<dbReference type="RefSeq" id="WP_098458242.1">
    <property type="nucleotide sequence ID" value="NZ_PDJH01000001.1"/>
</dbReference>
<evidence type="ECO:0000313" key="3">
    <source>
        <dbReference type="EMBL" id="PFG37154.1"/>
    </source>
</evidence>
<sequence length="357" mass="37245">MTATTARPRRRAAAALAALLALPAALAACGTAQADAGAADGTTVLRYQGSVGQVTFPELAEDLGYFEKVSLEWIGDVTGGPASIQAVATGQADIGNAFNGAIIKLVDSGAPIKAVLASYGSDSLTNGGVYVLEDSPITTARDLIGKKIAVNTLGAQAEAVDRSWLKQEGLTPEEIAQVELTVVPPVNAEQTLREGQVDAAGLSGPLQDLALERGGIRKLFSEVDLFGELSYGSYVLPTSLIEKNPDAAADFVQGTARAIRWAQVTPPEEVRERYTSIITERGRGENTDLVAFYKSSSVAGAGGVVADDEINLWIDWLVEDGQIEPGITTADVVTNDLNPYANGTYAPDAGPDGKPVD</sequence>
<name>A0A2A9EE09_9MICO</name>
<feature type="signal peptide" evidence="1">
    <location>
        <begin position="1"/>
        <end position="27"/>
    </location>
</feature>
<keyword evidence="4" id="KW-1185">Reference proteome</keyword>
<dbReference type="Gene3D" id="3.40.190.10">
    <property type="entry name" value="Periplasmic binding protein-like II"/>
    <property type="match status" value="2"/>
</dbReference>
<evidence type="ECO:0000313" key="4">
    <source>
        <dbReference type="Proteomes" id="UP000221394"/>
    </source>
</evidence>
<proteinExistence type="predicted"/>
<dbReference type="SUPFAM" id="SSF53850">
    <property type="entry name" value="Periplasmic binding protein-like II"/>
    <property type="match status" value="1"/>
</dbReference>
<protein>
    <submittedName>
        <fullName evidence="3">ABC-type nitrate/sulfonate/bicarbonate transport system substrate-binding protein</fullName>
    </submittedName>
</protein>
<dbReference type="AlphaFoldDB" id="A0A2A9EE09"/>
<feature type="chain" id="PRO_5039406176" evidence="1">
    <location>
        <begin position="28"/>
        <end position="357"/>
    </location>
</feature>
<dbReference type="PROSITE" id="PS51257">
    <property type="entry name" value="PROKAR_LIPOPROTEIN"/>
    <property type="match status" value="1"/>
</dbReference>
<accession>A0A2A9EE09</accession>
<dbReference type="EMBL" id="PDJH01000001">
    <property type="protein sequence ID" value="PFG37154.1"/>
    <property type="molecule type" value="Genomic_DNA"/>
</dbReference>
<dbReference type="OrthoDB" id="5174711at2"/>
<feature type="domain" description="SsuA/THI5-like" evidence="2">
    <location>
        <begin position="59"/>
        <end position="267"/>
    </location>
</feature>
<evidence type="ECO:0000256" key="1">
    <source>
        <dbReference type="SAM" id="SignalP"/>
    </source>
</evidence>
<comment type="caution">
    <text evidence="3">The sequence shown here is derived from an EMBL/GenBank/DDBJ whole genome shotgun (WGS) entry which is preliminary data.</text>
</comment>
<organism evidence="3 4">
    <name type="scientific">Flavimobilis soli</name>
    <dbReference type="NCBI Taxonomy" id="442709"/>
    <lineage>
        <taxon>Bacteria</taxon>
        <taxon>Bacillati</taxon>
        <taxon>Actinomycetota</taxon>
        <taxon>Actinomycetes</taxon>
        <taxon>Micrococcales</taxon>
        <taxon>Jonesiaceae</taxon>
        <taxon>Flavimobilis</taxon>
    </lineage>
</organism>
<gene>
    <name evidence="3" type="ORF">ATL41_1902</name>
</gene>
<dbReference type="InterPro" id="IPR015168">
    <property type="entry name" value="SsuA/THI5"/>
</dbReference>
<dbReference type="Proteomes" id="UP000221394">
    <property type="component" value="Unassembled WGS sequence"/>
</dbReference>
<evidence type="ECO:0000259" key="2">
    <source>
        <dbReference type="Pfam" id="PF09084"/>
    </source>
</evidence>
<dbReference type="Pfam" id="PF09084">
    <property type="entry name" value="NMT1"/>
    <property type="match status" value="1"/>
</dbReference>
<dbReference type="PANTHER" id="PTHR30024">
    <property type="entry name" value="ALIPHATIC SULFONATES-BINDING PROTEIN-RELATED"/>
    <property type="match status" value="1"/>
</dbReference>
<keyword evidence="1" id="KW-0732">Signal</keyword>